<dbReference type="Pfam" id="PF00453">
    <property type="entry name" value="Ribosomal_L20"/>
    <property type="match status" value="1"/>
</dbReference>
<dbReference type="NCBIfam" id="TIGR01032">
    <property type="entry name" value="rplT_bact"/>
    <property type="match status" value="1"/>
</dbReference>
<evidence type="ECO:0000313" key="6">
    <source>
        <dbReference type="EMBL" id="CAI8054833.1"/>
    </source>
</evidence>
<dbReference type="InterPro" id="IPR035566">
    <property type="entry name" value="Ribosomal_protein_bL20_C"/>
</dbReference>
<name>A0AA35XDK6_GEOBA</name>
<accession>A0AA35XDK6</accession>
<feature type="non-terminal residue" evidence="6">
    <location>
        <position position="1"/>
    </location>
</feature>
<proteinExistence type="inferred from homology"/>
<comment type="caution">
    <text evidence="6">The sequence shown here is derived from an EMBL/GenBank/DDBJ whole genome shotgun (WGS) entry which is preliminary data.</text>
</comment>
<keyword evidence="7" id="KW-1185">Reference proteome</keyword>
<sequence>VTRIKRGTNKRRRHKKLLKATKGHQGVRHTLYRRAHESLIHALAYSYAHRKEKKGDMRRLWNIPHKCGRPRQRHYLQPPHTRAEASRHRD</sequence>
<feature type="compositionally biased region" description="Basic and acidic residues" evidence="5">
    <location>
        <begin position="81"/>
        <end position="90"/>
    </location>
</feature>
<keyword evidence="2 4" id="KW-0689">Ribosomal protein</keyword>
<keyword evidence="3 4" id="KW-0687">Ribonucleoprotein</keyword>
<dbReference type="GO" id="GO:0006412">
    <property type="term" value="P:translation"/>
    <property type="evidence" value="ECO:0007669"/>
    <property type="project" value="InterPro"/>
</dbReference>
<dbReference type="AlphaFoldDB" id="A0AA35XDK6"/>
<dbReference type="Proteomes" id="UP001174909">
    <property type="component" value="Unassembled WGS sequence"/>
</dbReference>
<comment type="similarity">
    <text evidence="1 4">Belongs to the bacterial ribosomal protein bL20 family.</text>
</comment>
<gene>
    <name evidence="6" type="ORF">GBAR_LOCUS29916</name>
</gene>
<evidence type="ECO:0000256" key="4">
    <source>
        <dbReference type="RuleBase" id="RU000561"/>
    </source>
</evidence>
<evidence type="ECO:0000256" key="2">
    <source>
        <dbReference type="ARBA" id="ARBA00022980"/>
    </source>
</evidence>
<dbReference type="Gene3D" id="6.10.160.10">
    <property type="match status" value="1"/>
</dbReference>
<dbReference type="GO" id="GO:1990904">
    <property type="term" value="C:ribonucleoprotein complex"/>
    <property type="evidence" value="ECO:0007669"/>
    <property type="project" value="UniProtKB-KW"/>
</dbReference>
<evidence type="ECO:0000313" key="7">
    <source>
        <dbReference type="Proteomes" id="UP001174909"/>
    </source>
</evidence>
<dbReference type="GO" id="GO:0005840">
    <property type="term" value="C:ribosome"/>
    <property type="evidence" value="ECO:0007669"/>
    <property type="project" value="UniProtKB-KW"/>
</dbReference>
<evidence type="ECO:0000256" key="5">
    <source>
        <dbReference type="SAM" id="MobiDB-lite"/>
    </source>
</evidence>
<dbReference type="PANTHER" id="PTHR10986">
    <property type="entry name" value="39S RIBOSOMAL PROTEIN L20"/>
    <property type="match status" value="1"/>
</dbReference>
<organism evidence="6 7">
    <name type="scientific">Geodia barretti</name>
    <name type="common">Barrett's horny sponge</name>
    <dbReference type="NCBI Taxonomy" id="519541"/>
    <lineage>
        <taxon>Eukaryota</taxon>
        <taxon>Metazoa</taxon>
        <taxon>Porifera</taxon>
        <taxon>Demospongiae</taxon>
        <taxon>Heteroscleromorpha</taxon>
        <taxon>Tetractinellida</taxon>
        <taxon>Astrophorina</taxon>
        <taxon>Geodiidae</taxon>
        <taxon>Geodia</taxon>
    </lineage>
</organism>
<dbReference type="PRINTS" id="PR00062">
    <property type="entry name" value="RIBOSOMALL20"/>
</dbReference>
<dbReference type="SUPFAM" id="SSF74731">
    <property type="entry name" value="Ribosomal protein L20"/>
    <property type="match status" value="1"/>
</dbReference>
<dbReference type="InterPro" id="IPR005813">
    <property type="entry name" value="Ribosomal_bL20"/>
</dbReference>
<evidence type="ECO:0000256" key="3">
    <source>
        <dbReference type="ARBA" id="ARBA00023274"/>
    </source>
</evidence>
<dbReference type="GO" id="GO:0003735">
    <property type="term" value="F:structural constituent of ribosome"/>
    <property type="evidence" value="ECO:0007669"/>
    <property type="project" value="InterPro"/>
</dbReference>
<evidence type="ECO:0000256" key="1">
    <source>
        <dbReference type="ARBA" id="ARBA00007698"/>
    </source>
</evidence>
<dbReference type="EMBL" id="CASHTH010004210">
    <property type="protein sequence ID" value="CAI8054833.1"/>
    <property type="molecule type" value="Genomic_DNA"/>
</dbReference>
<protein>
    <submittedName>
        <fullName evidence="6">50S ribosomal protein L20</fullName>
    </submittedName>
</protein>
<dbReference type="GO" id="GO:0019843">
    <property type="term" value="F:rRNA binding"/>
    <property type="evidence" value="ECO:0007669"/>
    <property type="project" value="InterPro"/>
</dbReference>
<feature type="region of interest" description="Disordered" evidence="5">
    <location>
        <begin position="69"/>
        <end position="90"/>
    </location>
</feature>
<reference evidence="6" key="1">
    <citation type="submission" date="2023-03" db="EMBL/GenBank/DDBJ databases">
        <authorList>
            <person name="Steffen K."/>
            <person name="Cardenas P."/>
        </authorList>
    </citation>
    <scope>NUCLEOTIDE SEQUENCE</scope>
</reference>